<dbReference type="GO" id="GO:0005886">
    <property type="term" value="C:plasma membrane"/>
    <property type="evidence" value="ECO:0007669"/>
    <property type="project" value="UniProtKB-SubCell"/>
</dbReference>
<dbReference type="PANTHER" id="PTHR32309">
    <property type="entry name" value="TYROSINE-PROTEIN KINASE"/>
    <property type="match status" value="1"/>
</dbReference>
<dbReference type="KEGG" id="mlut:JET14_19240"/>
<dbReference type="RefSeq" id="WP_200335681.1">
    <property type="nucleotide sequence ID" value="NZ_CP066786.1"/>
</dbReference>
<keyword evidence="9" id="KW-0547">Nucleotide-binding</keyword>
<organism evidence="21 22">
    <name type="scientific">Martelella lutilitoris</name>
    <dbReference type="NCBI Taxonomy" id="2583532"/>
    <lineage>
        <taxon>Bacteria</taxon>
        <taxon>Pseudomonadati</taxon>
        <taxon>Pseudomonadota</taxon>
        <taxon>Alphaproteobacteria</taxon>
        <taxon>Hyphomicrobiales</taxon>
        <taxon>Aurantimonadaceae</taxon>
        <taxon>Martelella</taxon>
    </lineage>
</organism>
<evidence type="ECO:0000256" key="5">
    <source>
        <dbReference type="ARBA" id="ARBA00022475"/>
    </source>
</evidence>
<evidence type="ECO:0000256" key="16">
    <source>
        <dbReference type="SAM" id="Coils"/>
    </source>
</evidence>
<keyword evidence="12 17" id="KW-1133">Transmembrane helix</keyword>
<feature type="transmembrane region" description="Helical" evidence="17">
    <location>
        <begin position="415"/>
        <end position="435"/>
    </location>
</feature>
<dbReference type="NCBIfam" id="TIGR01007">
    <property type="entry name" value="eps_fam"/>
    <property type="match status" value="1"/>
</dbReference>
<evidence type="ECO:0000256" key="6">
    <source>
        <dbReference type="ARBA" id="ARBA00022519"/>
    </source>
</evidence>
<evidence type="ECO:0000256" key="10">
    <source>
        <dbReference type="ARBA" id="ARBA00022777"/>
    </source>
</evidence>
<evidence type="ECO:0000259" key="20">
    <source>
        <dbReference type="Pfam" id="PF13807"/>
    </source>
</evidence>
<evidence type="ECO:0000256" key="4">
    <source>
        <dbReference type="ARBA" id="ARBA00011903"/>
    </source>
</evidence>
<comment type="catalytic activity">
    <reaction evidence="15">
        <text>L-tyrosyl-[protein] + ATP = O-phospho-L-tyrosyl-[protein] + ADP + H(+)</text>
        <dbReference type="Rhea" id="RHEA:10596"/>
        <dbReference type="Rhea" id="RHEA-COMP:10136"/>
        <dbReference type="Rhea" id="RHEA-COMP:20101"/>
        <dbReference type="ChEBI" id="CHEBI:15378"/>
        <dbReference type="ChEBI" id="CHEBI:30616"/>
        <dbReference type="ChEBI" id="CHEBI:46858"/>
        <dbReference type="ChEBI" id="CHEBI:61978"/>
        <dbReference type="ChEBI" id="CHEBI:456216"/>
        <dbReference type="EC" id="2.7.10.2"/>
    </reaction>
</comment>
<keyword evidence="14" id="KW-0829">Tyrosine-protein kinase</keyword>
<dbReference type="Pfam" id="PF13614">
    <property type="entry name" value="AAA_31"/>
    <property type="match status" value="1"/>
</dbReference>
<feature type="transmembrane region" description="Helical" evidence="17">
    <location>
        <begin position="27"/>
        <end position="45"/>
    </location>
</feature>
<feature type="domain" description="Polysaccharide chain length determinant N-terminal" evidence="18">
    <location>
        <begin position="11"/>
        <end position="104"/>
    </location>
</feature>
<dbReference type="AlphaFoldDB" id="A0A7T7HJK9"/>
<comment type="subcellular location">
    <subcellularLocation>
        <location evidence="1">Cell inner membrane</location>
        <topology evidence="1">Multi-pass membrane protein</topology>
    </subcellularLocation>
</comment>
<accession>A0A7T7HJK9</accession>
<keyword evidence="13 17" id="KW-0472">Membrane</keyword>
<dbReference type="CDD" id="cd05387">
    <property type="entry name" value="BY-kinase"/>
    <property type="match status" value="1"/>
</dbReference>
<evidence type="ECO:0000256" key="11">
    <source>
        <dbReference type="ARBA" id="ARBA00022840"/>
    </source>
</evidence>
<evidence type="ECO:0000256" key="13">
    <source>
        <dbReference type="ARBA" id="ARBA00023136"/>
    </source>
</evidence>
<dbReference type="InterPro" id="IPR032807">
    <property type="entry name" value="GNVR"/>
</dbReference>
<gene>
    <name evidence="21" type="ORF">JET14_19240</name>
</gene>
<dbReference type="EC" id="2.7.10.2" evidence="4"/>
<feature type="domain" description="AAA" evidence="19">
    <location>
        <begin position="514"/>
        <end position="627"/>
    </location>
</feature>
<evidence type="ECO:0000256" key="2">
    <source>
        <dbReference type="ARBA" id="ARBA00007316"/>
    </source>
</evidence>
<keyword evidence="5" id="KW-1003">Cell membrane</keyword>
<sequence length="704" mass="78136">MNQIQNLNDDDEIDLGKLFQVFWRGKFIIAFVTAIFAGFGVYYAIMLTTPIYSANSVVMLNSQSEQIVDLPSVLSQLTNDETVVQTEIEVMRSRILVGKVVDELDLMSDPEFNTTLQEPDLADRIKDTITSFLPAGNNLGADEELLSESLLRDQVIDHVLESYSVLVVPNTTAFRITARTEEPEKSARLADAVAEQYVQSQIDVKRDATMQAIDWLSDQVSELRLSLQKSENAVKEFKTNTPMISPDVLSGLERQLRSLRDRIQATSRDAEEASQFLAQVSSAETYPEKAAIADNSLLDGLAVRAQTDPDAARRFDAQFDSLVERARRSVSEADSQLNTLRTSENVLEEKIQTESEAFVELEQLTREAEANRTLYEYFLARLKETSAQQGIQQSDSRILSYAVVPLEPSQPNKKLIVLMSTFLGFALGSGIVLLLELRKRTFRSSQELEQFTGIRVTGQIPLIASRNRKGVLSYVLENPTSPVTEAIRNLRTSVLLGNIDQPPKLLMTTSSIPGEGKTTIAASLALNFVGMGKSVLLIEGDLRRRSLEQYFGKNNSGTGLISALTGDTSLKDAVSHRAEYGIDILFGEKTEANAADILTSGSMQRLLAEAREAYDIVIIDTPPVLIVPDARVVSQFVDAVLFVVKWDSTHHQQVEEAMSLFSRDVIGGLVLNQIDPKGFKRYGYSYGYGYGYAANYGDDYYKAD</sequence>
<keyword evidence="8 17" id="KW-0812">Transmembrane</keyword>
<dbReference type="GO" id="GO:0004715">
    <property type="term" value="F:non-membrane spanning protein tyrosine kinase activity"/>
    <property type="evidence" value="ECO:0007669"/>
    <property type="project" value="UniProtKB-EC"/>
</dbReference>
<dbReference type="SUPFAM" id="SSF52540">
    <property type="entry name" value="P-loop containing nucleoside triphosphate hydrolases"/>
    <property type="match status" value="1"/>
</dbReference>
<evidence type="ECO:0000256" key="8">
    <source>
        <dbReference type="ARBA" id="ARBA00022692"/>
    </source>
</evidence>
<dbReference type="InterPro" id="IPR050445">
    <property type="entry name" value="Bact_polysacc_biosynth/exp"/>
</dbReference>
<keyword evidence="7 21" id="KW-0808">Transferase</keyword>
<dbReference type="PANTHER" id="PTHR32309:SF13">
    <property type="entry name" value="FERRIC ENTEROBACTIN TRANSPORT PROTEIN FEPE"/>
    <property type="match status" value="1"/>
</dbReference>
<dbReference type="GO" id="GO:0005524">
    <property type="term" value="F:ATP binding"/>
    <property type="evidence" value="ECO:0007669"/>
    <property type="project" value="UniProtKB-KW"/>
</dbReference>
<reference evidence="21 22" key="1">
    <citation type="submission" date="2020-12" db="EMBL/GenBank/DDBJ databases">
        <authorList>
            <person name="Zheng R.K."/>
            <person name="Sun C.M."/>
        </authorList>
    </citation>
    <scope>NUCLEOTIDE SEQUENCE [LARGE SCALE GENOMIC DNA]</scope>
    <source>
        <strain evidence="21 22">ZRK001</strain>
    </source>
</reference>
<evidence type="ECO:0000256" key="15">
    <source>
        <dbReference type="ARBA" id="ARBA00051245"/>
    </source>
</evidence>
<dbReference type="Proteomes" id="UP000596083">
    <property type="component" value="Chromosome"/>
</dbReference>
<keyword evidence="10 21" id="KW-0418">Kinase</keyword>
<evidence type="ECO:0000256" key="12">
    <source>
        <dbReference type="ARBA" id="ARBA00022989"/>
    </source>
</evidence>
<protein>
    <recommendedName>
        <fullName evidence="4">non-specific protein-tyrosine kinase</fullName>
        <ecNumber evidence="4">2.7.10.2</ecNumber>
    </recommendedName>
</protein>
<comment type="similarity">
    <text evidence="2">Belongs to the CpsD/CapB family.</text>
</comment>
<evidence type="ECO:0000256" key="14">
    <source>
        <dbReference type="ARBA" id="ARBA00023137"/>
    </source>
</evidence>
<feature type="coiled-coil region" evidence="16">
    <location>
        <begin position="220"/>
        <end position="269"/>
    </location>
</feature>
<evidence type="ECO:0000313" key="21">
    <source>
        <dbReference type="EMBL" id="QQM30371.1"/>
    </source>
</evidence>
<dbReference type="InterPro" id="IPR003856">
    <property type="entry name" value="LPS_length_determ_N"/>
</dbReference>
<dbReference type="Pfam" id="PF02706">
    <property type="entry name" value="Wzz"/>
    <property type="match status" value="1"/>
</dbReference>
<keyword evidence="11" id="KW-0067">ATP-binding</keyword>
<evidence type="ECO:0000259" key="18">
    <source>
        <dbReference type="Pfam" id="PF02706"/>
    </source>
</evidence>
<dbReference type="InterPro" id="IPR025669">
    <property type="entry name" value="AAA_dom"/>
</dbReference>
<dbReference type="Gene3D" id="3.40.50.300">
    <property type="entry name" value="P-loop containing nucleotide triphosphate hydrolases"/>
    <property type="match status" value="1"/>
</dbReference>
<dbReference type="EMBL" id="CP066786">
    <property type="protein sequence ID" value="QQM30371.1"/>
    <property type="molecule type" value="Genomic_DNA"/>
</dbReference>
<evidence type="ECO:0000256" key="1">
    <source>
        <dbReference type="ARBA" id="ARBA00004429"/>
    </source>
</evidence>
<evidence type="ECO:0000259" key="19">
    <source>
        <dbReference type="Pfam" id="PF13614"/>
    </source>
</evidence>
<comment type="similarity">
    <text evidence="3">Belongs to the etk/wzc family.</text>
</comment>
<evidence type="ECO:0000256" key="9">
    <source>
        <dbReference type="ARBA" id="ARBA00022741"/>
    </source>
</evidence>
<evidence type="ECO:0000256" key="17">
    <source>
        <dbReference type="SAM" id="Phobius"/>
    </source>
</evidence>
<evidence type="ECO:0000256" key="3">
    <source>
        <dbReference type="ARBA" id="ARBA00008883"/>
    </source>
</evidence>
<evidence type="ECO:0000256" key="7">
    <source>
        <dbReference type="ARBA" id="ARBA00022679"/>
    </source>
</evidence>
<proteinExistence type="inferred from homology"/>
<dbReference type="Pfam" id="PF13807">
    <property type="entry name" value="GNVR"/>
    <property type="match status" value="1"/>
</dbReference>
<keyword evidence="16" id="KW-0175">Coiled coil</keyword>
<dbReference type="InterPro" id="IPR027417">
    <property type="entry name" value="P-loop_NTPase"/>
</dbReference>
<evidence type="ECO:0000313" key="22">
    <source>
        <dbReference type="Proteomes" id="UP000596083"/>
    </source>
</evidence>
<dbReference type="InterPro" id="IPR005702">
    <property type="entry name" value="Wzc-like_C"/>
</dbReference>
<name>A0A7T7HJK9_9HYPH</name>
<feature type="domain" description="Tyrosine-protein kinase G-rich" evidence="20">
    <location>
        <begin position="363"/>
        <end position="434"/>
    </location>
</feature>
<keyword evidence="6" id="KW-0997">Cell inner membrane</keyword>